<dbReference type="Pfam" id="PF00072">
    <property type="entry name" value="Response_reg"/>
    <property type="match status" value="1"/>
</dbReference>
<feature type="modified residue" description="4-aspartylphosphate" evidence="2">
    <location>
        <position position="53"/>
    </location>
</feature>
<evidence type="ECO:0000259" key="4">
    <source>
        <dbReference type="PROSITE" id="PS50110"/>
    </source>
</evidence>
<keyword evidence="6" id="KW-1185">Reference proteome</keyword>
<dbReference type="SUPFAM" id="SSF52172">
    <property type="entry name" value="CheY-like"/>
    <property type="match status" value="1"/>
</dbReference>
<sequence length="270" mass="30052">MVRTLLLVDDEENITSALVRLLRGDGYRILRANSGEAGLQLLAQNEVGVIISDQRMPGMTGVEFLSKVRDLYPDTVRIVLSGYTELNSVTDAINRGAIYKFFTKPWEDDLLRANVQEAFQRYEMKMENVRLTNELQQANEALLRINRELEQRVEDKTREVMLNLNVLKISQEVLEHLPVGVVGIGDDGVIAVANRSAHRLFAADGSRPMLGEAAVDIIPSELLLCVVGEGCRKLQEKIQLSNRVQANCWCCPMGESSASKGIVLVIEADI</sequence>
<dbReference type="EMBL" id="AP023423">
    <property type="protein sequence ID" value="BCK87881.1"/>
    <property type="molecule type" value="Genomic_DNA"/>
</dbReference>
<dbReference type="InterPro" id="IPR001789">
    <property type="entry name" value="Sig_transdc_resp-reg_receiver"/>
</dbReference>
<dbReference type="AlphaFoldDB" id="A0AAN1XAG2"/>
<evidence type="ECO:0000256" key="1">
    <source>
        <dbReference type="ARBA" id="ARBA00022553"/>
    </source>
</evidence>
<evidence type="ECO:0000313" key="5">
    <source>
        <dbReference type="EMBL" id="BCK87881.1"/>
    </source>
</evidence>
<protein>
    <submittedName>
        <fullName evidence="5">Regulator of RpoS</fullName>
    </submittedName>
</protein>
<dbReference type="InterPro" id="IPR050595">
    <property type="entry name" value="Bact_response_regulator"/>
</dbReference>
<dbReference type="PANTHER" id="PTHR44591">
    <property type="entry name" value="STRESS RESPONSE REGULATOR PROTEIN 1"/>
    <property type="match status" value="1"/>
</dbReference>
<dbReference type="InterPro" id="IPR011006">
    <property type="entry name" value="CheY-like_superfamily"/>
</dbReference>
<evidence type="ECO:0000256" key="3">
    <source>
        <dbReference type="SAM" id="Coils"/>
    </source>
</evidence>
<name>A0AAN1XAG2_9PROT</name>
<accession>A0AAN1XAG2</accession>
<gene>
    <name evidence="5" type="ORF">MIZ01_1678</name>
</gene>
<dbReference type="PANTHER" id="PTHR44591:SF19">
    <property type="entry name" value="TWO-COMPONENT RESPONSE REGULATOR-RELATED"/>
    <property type="match status" value="1"/>
</dbReference>
<proteinExistence type="predicted"/>
<dbReference type="CDD" id="cd17569">
    <property type="entry name" value="REC_HupR-like"/>
    <property type="match status" value="1"/>
</dbReference>
<feature type="coiled-coil region" evidence="3">
    <location>
        <begin position="121"/>
        <end position="159"/>
    </location>
</feature>
<dbReference type="Gene3D" id="3.40.50.2300">
    <property type="match status" value="1"/>
</dbReference>
<organism evidence="5 6">
    <name type="scientific">Sideroxyarcus emersonii</name>
    <dbReference type="NCBI Taxonomy" id="2764705"/>
    <lineage>
        <taxon>Bacteria</taxon>
        <taxon>Pseudomonadati</taxon>
        <taxon>Pseudomonadota</taxon>
        <taxon>Betaproteobacteria</taxon>
        <taxon>Nitrosomonadales</taxon>
        <taxon>Gallionellaceae</taxon>
        <taxon>Sideroxyarcus</taxon>
    </lineage>
</organism>
<keyword evidence="1 2" id="KW-0597">Phosphoprotein</keyword>
<dbReference type="KEGG" id="seme:MIZ01_1678"/>
<evidence type="ECO:0000256" key="2">
    <source>
        <dbReference type="PROSITE-ProRule" id="PRU00169"/>
    </source>
</evidence>
<dbReference type="PROSITE" id="PS50110">
    <property type="entry name" value="RESPONSE_REGULATORY"/>
    <property type="match status" value="1"/>
</dbReference>
<keyword evidence="3" id="KW-0175">Coiled coil</keyword>
<dbReference type="SMART" id="SM00448">
    <property type="entry name" value="REC"/>
    <property type="match status" value="1"/>
</dbReference>
<evidence type="ECO:0000313" key="6">
    <source>
        <dbReference type="Proteomes" id="UP001320326"/>
    </source>
</evidence>
<dbReference type="GO" id="GO:0000160">
    <property type="term" value="P:phosphorelay signal transduction system"/>
    <property type="evidence" value="ECO:0007669"/>
    <property type="project" value="InterPro"/>
</dbReference>
<reference evidence="5 6" key="1">
    <citation type="journal article" date="2022" name="Int. J. Syst. Evol. Microbiol.">
        <title>&lt;i&gt;Sideroxyarcus emersonii&lt;/i&gt; gen. nov. sp. nov., a neutrophilic, microaerobic iron- and thiosulfate-oxidizing bacterium isolated from iron-rich wetland sediment.</title>
        <authorList>
            <person name="Kato S."/>
            <person name="Itoh T."/>
            <person name="Iino T."/>
            <person name="Ohkuma M."/>
        </authorList>
    </citation>
    <scope>NUCLEOTIDE SEQUENCE [LARGE SCALE GENOMIC DNA]</scope>
    <source>
        <strain evidence="5 6">MIZ01</strain>
    </source>
</reference>
<feature type="domain" description="Response regulatory" evidence="4">
    <location>
        <begin position="4"/>
        <end position="119"/>
    </location>
</feature>
<dbReference type="Proteomes" id="UP001320326">
    <property type="component" value="Chromosome"/>
</dbReference>